<evidence type="ECO:0000313" key="2">
    <source>
        <dbReference type="Proteomes" id="UP000003480"/>
    </source>
</evidence>
<accession>I4G783</accession>
<dbReference type="Proteomes" id="UP000003480">
    <property type="component" value="Unassembled WGS sequence"/>
</dbReference>
<gene>
    <name evidence="1" type="ORF">MICAC_50008</name>
</gene>
<proteinExistence type="predicted"/>
<dbReference type="EMBL" id="CAIJ01000445">
    <property type="protein sequence ID" value="CCI03794.1"/>
    <property type="molecule type" value="Genomic_DNA"/>
</dbReference>
<sequence length="45" mass="4890">MYGGSPVITGFNVSDPDVLYSLVTHQPIQLLQKSQNQDSLSQANV</sequence>
<organism evidence="1 2">
    <name type="scientific">Microcystis aeruginosa PCC 9443</name>
    <dbReference type="NCBI Taxonomy" id="1160281"/>
    <lineage>
        <taxon>Bacteria</taxon>
        <taxon>Bacillati</taxon>
        <taxon>Cyanobacteriota</taxon>
        <taxon>Cyanophyceae</taxon>
        <taxon>Oscillatoriophycideae</taxon>
        <taxon>Chroococcales</taxon>
        <taxon>Microcystaceae</taxon>
        <taxon>Microcystis</taxon>
    </lineage>
</organism>
<evidence type="ECO:0000313" key="1">
    <source>
        <dbReference type="EMBL" id="CCI03794.1"/>
    </source>
</evidence>
<dbReference type="AlphaFoldDB" id="I4G783"/>
<dbReference type="HOGENOM" id="CLU_3202018_0_0_3"/>
<protein>
    <submittedName>
        <fullName evidence="1">Uncharacterized protein</fullName>
    </submittedName>
</protein>
<comment type="caution">
    <text evidence="1">The sequence shown here is derived from an EMBL/GenBank/DDBJ whole genome shotgun (WGS) entry which is preliminary data.</text>
</comment>
<name>I4G783_MICAE</name>
<reference evidence="1 2" key="1">
    <citation type="submission" date="2012-04" db="EMBL/GenBank/DDBJ databases">
        <authorList>
            <person name="Genoscope - CEA"/>
        </authorList>
    </citation>
    <scope>NUCLEOTIDE SEQUENCE [LARGE SCALE GENOMIC DNA]</scope>
    <source>
        <strain evidence="1 2">9443</strain>
    </source>
</reference>